<name>A0A1L9CDJ7_9HYPH</name>
<evidence type="ECO:0000313" key="5">
    <source>
        <dbReference type="EMBL" id="QIX24201.1"/>
    </source>
</evidence>
<dbReference type="KEGG" id="rir:BN877_II1066"/>
<organism evidence="3 6">
    <name type="scientific">Agrobacterium pusense</name>
    <dbReference type="NCBI Taxonomy" id="648995"/>
    <lineage>
        <taxon>Bacteria</taxon>
        <taxon>Pseudomonadati</taxon>
        <taxon>Pseudomonadota</taxon>
        <taxon>Alphaproteobacteria</taxon>
        <taxon>Hyphomicrobiales</taxon>
        <taxon>Rhizobiaceae</taxon>
        <taxon>Rhizobium/Agrobacterium group</taxon>
        <taxon>Agrobacterium</taxon>
    </lineage>
</organism>
<dbReference type="EMBL" id="CP050899">
    <property type="protein sequence ID" value="QIX24201.1"/>
    <property type="molecule type" value="Genomic_DNA"/>
</dbReference>
<sequence length="397" mass="43265">MKLIKIGFGLLLICGALYVVLGEQLSGASANAFINARLTTIRAPIAGKIELISRPLGAQVAQGDPLGSLEDPLVDGIRLLDLELQQADAQTEIKRLETVVTSFDESIDELQTRAAIYREERKRQLAAQAQSADASRAASEARLKYAELSRERSSRLSGQGISTAQSLEQAQSLSEVSALEVANAKAQAAEIVVAQKAAERGVFLGDGFNDAPYSEQRISEIDVQRLELKAQLEAKKLALAAISDRLANERLRVNRLSSSDLVANVNGALWEYLSASGETVQRGQDLMRLIDCDSAIVTLSVSESVYNSLRVGAPATFRLNRSRQVLQGSVIRLAGSGAATIYENMAIAPSQRHLQRYDVALDVPALRDDPDLRCLAGRTGRVFFETRAFDWLRGLWR</sequence>
<dbReference type="Proteomes" id="UP001155820">
    <property type="component" value="Unassembled WGS sequence"/>
</dbReference>
<reference evidence="4" key="3">
    <citation type="submission" date="2019-07" db="EMBL/GenBank/DDBJ databases">
        <title>FDA dAtabase for Regulatory Grade micrObial Sequences (FDA-ARGOS): Supporting development and validation of Infectious Disease Dx tests.</title>
        <authorList>
            <person name="Bachman M."/>
            <person name="Young C."/>
            <person name="Tallon L."/>
            <person name="Sadzewicz L."/>
            <person name="Vavikolanu K."/>
            <person name="Mehta A."/>
            <person name="Aluvathingal J."/>
            <person name="Nadendla S."/>
            <person name="Nandy P."/>
            <person name="Geyer C."/>
            <person name="Yan Y."/>
            <person name="Sichtig H."/>
        </authorList>
    </citation>
    <scope>NUCLEOTIDE SEQUENCE</scope>
    <source>
        <strain evidence="4">FDAARGOS_618</strain>
    </source>
</reference>
<evidence type="ECO:0000313" key="7">
    <source>
        <dbReference type="Proteomes" id="UP000500870"/>
    </source>
</evidence>
<dbReference type="PATRIC" id="fig|424182.3.peg.3911"/>
<feature type="coiled-coil region" evidence="2">
    <location>
        <begin position="79"/>
        <end position="151"/>
    </location>
</feature>
<dbReference type="GO" id="GO:0030313">
    <property type="term" value="C:cell envelope"/>
    <property type="evidence" value="ECO:0007669"/>
    <property type="project" value="UniProtKB-SubCell"/>
</dbReference>
<accession>A0A1L9CDJ7</accession>
<dbReference type="EMBL" id="HG518323">
    <property type="protein sequence ID" value="CDI10857.1"/>
    <property type="molecule type" value="Genomic_DNA"/>
</dbReference>
<evidence type="ECO:0000313" key="8">
    <source>
        <dbReference type="Proteomes" id="UP001155820"/>
    </source>
</evidence>
<reference evidence="5 7" key="4">
    <citation type="submission" date="2020-04" db="EMBL/GenBank/DDBJ databases">
        <title>FDA dAtabase for Regulatory Grade micrObial Sequences (FDA-ARGOS): Supporting development and validation of Infectious Disease Dx tests.</title>
        <authorList>
            <person name="Sciortino C."/>
            <person name="Tallon L."/>
            <person name="Sadzewicz L."/>
            <person name="Vavikolanu K."/>
            <person name="Mehta A."/>
            <person name="Aluvathingal J."/>
            <person name="Nadendla S."/>
            <person name="Nandy P."/>
            <person name="Geyer C."/>
            <person name="Yan Y."/>
            <person name="Sichtig H."/>
        </authorList>
    </citation>
    <scope>NUCLEOTIDE SEQUENCE [LARGE SCALE GENOMIC DNA]</scope>
    <source>
        <strain evidence="5 7">FDAARGOS_633</strain>
    </source>
</reference>
<reference evidence="3" key="2">
    <citation type="submission" date="2013-08" db="EMBL/GenBank/DDBJ databases">
        <authorList>
            <person name="Sundararajan A."/>
        </authorList>
    </citation>
    <scope>NUCLEOTIDE SEQUENCE</scope>
    <source>
        <strain evidence="3">IRBG74</strain>
    </source>
</reference>
<gene>
    <name evidence="3" type="ORF">BN877_II1066</name>
    <name evidence="4" type="ORF">FOB26_09705</name>
    <name evidence="5" type="ORF">FOB41_24190</name>
</gene>
<dbReference type="PANTHER" id="PTHR30386:SF19">
    <property type="entry name" value="MULTIDRUG EXPORT PROTEIN EMRA-RELATED"/>
    <property type="match status" value="1"/>
</dbReference>
<comment type="subcellular location">
    <subcellularLocation>
        <location evidence="1">Cell envelope</location>
    </subcellularLocation>
</comment>
<dbReference type="InterPro" id="IPR050739">
    <property type="entry name" value="MFP"/>
</dbReference>
<dbReference type="AlphaFoldDB" id="A0A1L9CDJ7"/>
<protein>
    <submittedName>
        <fullName evidence="4">HlyD family efflux transporter periplasmic adaptor subunit</fullName>
    </submittedName>
</protein>
<evidence type="ECO:0000256" key="1">
    <source>
        <dbReference type="ARBA" id="ARBA00004196"/>
    </source>
</evidence>
<evidence type="ECO:0000313" key="6">
    <source>
        <dbReference type="Proteomes" id="UP000016944"/>
    </source>
</evidence>
<accession>U4QEL0</accession>
<dbReference type="HOGENOM" id="CLU_044195_0_0_5"/>
<evidence type="ECO:0000256" key="2">
    <source>
        <dbReference type="SAM" id="Coils"/>
    </source>
</evidence>
<dbReference type="Gene3D" id="2.40.30.170">
    <property type="match status" value="1"/>
</dbReference>
<evidence type="ECO:0000313" key="3">
    <source>
        <dbReference type="EMBL" id="CDI10857.1"/>
    </source>
</evidence>
<dbReference type="Proteomes" id="UP000016944">
    <property type="component" value="Chromosome II"/>
</dbReference>
<keyword evidence="2" id="KW-0175">Coiled coil</keyword>
<dbReference type="PANTHER" id="PTHR30386">
    <property type="entry name" value="MEMBRANE FUSION SUBUNIT OF EMRAB-TOLC MULTIDRUG EFFLUX PUMP"/>
    <property type="match status" value="1"/>
</dbReference>
<dbReference type="EMBL" id="JABRWM010000006">
    <property type="protein sequence ID" value="NRF19340.1"/>
    <property type="molecule type" value="Genomic_DNA"/>
</dbReference>
<reference evidence="3 6" key="1">
    <citation type="journal article" date="2013" name="Genome Announc.">
        <title>Complete Genome Sequence of the Sesbania Symbiont and Rice Growth-Promoting Endophyte Rhizobium sp. Strain IRBG74.</title>
        <authorList>
            <person name="Crook M.B."/>
            <person name="Mitra S."/>
            <person name="Ane J.M."/>
            <person name="Sadowsky M.J."/>
            <person name="Gyaneshwar P."/>
        </authorList>
    </citation>
    <scope>NUCLEOTIDE SEQUENCE [LARGE SCALE GENOMIC DNA]</scope>
    <source>
        <strain evidence="3 6">IRBG74</strain>
    </source>
</reference>
<keyword evidence="8" id="KW-1185">Reference proteome</keyword>
<proteinExistence type="predicted"/>
<dbReference type="RefSeq" id="WP_004437388.1">
    <property type="nucleotide sequence ID" value="NC_022545.1"/>
</dbReference>
<evidence type="ECO:0000313" key="4">
    <source>
        <dbReference type="EMBL" id="NRF19340.1"/>
    </source>
</evidence>
<dbReference type="Proteomes" id="UP000500870">
    <property type="component" value="Chromosome 3"/>
</dbReference>